<accession>A0AA39MUX6</accession>
<evidence type="ECO:0000313" key="2">
    <source>
        <dbReference type="EMBL" id="KAK0447527.1"/>
    </source>
</evidence>
<comment type="caution">
    <text evidence="2">The sequence shown here is derived from an EMBL/GenBank/DDBJ whole genome shotgun (WGS) entry which is preliminary data.</text>
</comment>
<organism evidence="2 3">
    <name type="scientific">Armillaria borealis</name>
    <dbReference type="NCBI Taxonomy" id="47425"/>
    <lineage>
        <taxon>Eukaryota</taxon>
        <taxon>Fungi</taxon>
        <taxon>Dikarya</taxon>
        <taxon>Basidiomycota</taxon>
        <taxon>Agaricomycotina</taxon>
        <taxon>Agaricomycetes</taxon>
        <taxon>Agaricomycetidae</taxon>
        <taxon>Agaricales</taxon>
        <taxon>Marasmiineae</taxon>
        <taxon>Physalacriaceae</taxon>
        <taxon>Armillaria</taxon>
    </lineage>
</organism>
<evidence type="ECO:0000313" key="3">
    <source>
        <dbReference type="Proteomes" id="UP001175226"/>
    </source>
</evidence>
<feature type="compositionally biased region" description="Low complexity" evidence="1">
    <location>
        <begin position="144"/>
        <end position="156"/>
    </location>
</feature>
<gene>
    <name evidence="2" type="ORF">EV421DRAFT_1926248</name>
</gene>
<dbReference type="Proteomes" id="UP001175226">
    <property type="component" value="Unassembled WGS sequence"/>
</dbReference>
<feature type="compositionally biased region" description="Polar residues" evidence="1">
    <location>
        <begin position="165"/>
        <end position="175"/>
    </location>
</feature>
<sequence>MHASANAEFYVPAEVHKQWSFCHVFWECAGIKQSVWNNLEYSALVLLPGIDPDDIRESYRRYNELVECVLKYKIRKIHPIPLRSPSPVQGSHISTPTPLVRSQKHKTPPPPLSKQRSVAPTTPPRGATKPTPDLEVPVHKLNLTAASPATSTSTTSRIQAPVKAVSSSQVQTTQRPPAPKSS</sequence>
<dbReference type="EMBL" id="JAUEPT010000011">
    <property type="protein sequence ID" value="KAK0447527.1"/>
    <property type="molecule type" value="Genomic_DNA"/>
</dbReference>
<protein>
    <submittedName>
        <fullName evidence="2">Uncharacterized protein</fullName>
    </submittedName>
</protein>
<feature type="region of interest" description="Disordered" evidence="1">
    <location>
        <begin position="81"/>
        <end position="182"/>
    </location>
</feature>
<proteinExistence type="predicted"/>
<keyword evidence="3" id="KW-1185">Reference proteome</keyword>
<reference evidence="2" key="1">
    <citation type="submission" date="2023-06" db="EMBL/GenBank/DDBJ databases">
        <authorList>
            <consortium name="Lawrence Berkeley National Laboratory"/>
            <person name="Ahrendt S."/>
            <person name="Sahu N."/>
            <person name="Indic B."/>
            <person name="Wong-Bajracharya J."/>
            <person name="Merenyi Z."/>
            <person name="Ke H.-M."/>
            <person name="Monk M."/>
            <person name="Kocsube S."/>
            <person name="Drula E."/>
            <person name="Lipzen A."/>
            <person name="Balint B."/>
            <person name="Henrissat B."/>
            <person name="Andreopoulos B."/>
            <person name="Martin F.M."/>
            <person name="Harder C.B."/>
            <person name="Rigling D."/>
            <person name="Ford K.L."/>
            <person name="Foster G.D."/>
            <person name="Pangilinan J."/>
            <person name="Papanicolaou A."/>
            <person name="Barry K."/>
            <person name="LaButti K."/>
            <person name="Viragh M."/>
            <person name="Koriabine M."/>
            <person name="Yan M."/>
            <person name="Riley R."/>
            <person name="Champramary S."/>
            <person name="Plett K.L."/>
            <person name="Tsai I.J."/>
            <person name="Slot J."/>
            <person name="Sipos G."/>
            <person name="Plett J."/>
            <person name="Nagy L.G."/>
            <person name="Grigoriev I.V."/>
        </authorList>
    </citation>
    <scope>NUCLEOTIDE SEQUENCE</scope>
    <source>
        <strain evidence="2">FPL87.14</strain>
    </source>
</reference>
<feature type="compositionally biased region" description="Polar residues" evidence="1">
    <location>
        <begin position="86"/>
        <end position="97"/>
    </location>
</feature>
<evidence type="ECO:0000256" key="1">
    <source>
        <dbReference type="SAM" id="MobiDB-lite"/>
    </source>
</evidence>
<dbReference type="AlphaFoldDB" id="A0AA39MUX6"/>
<name>A0AA39MUX6_9AGAR</name>